<reference evidence="7 8" key="2">
    <citation type="submission" date="2020-01" db="EMBL/GenBank/DDBJ databases">
        <title>Clostridiaceae sp. nov. isolated from the gut of human by culturomics.</title>
        <authorList>
            <person name="Chang Y."/>
        </authorList>
    </citation>
    <scope>NUCLEOTIDE SEQUENCE [LARGE SCALE GENOMIC DNA]</scope>
    <source>
        <strain evidence="7 8">DONG20-135</strain>
    </source>
</reference>
<keyword evidence="1 4" id="KW-0479">Metal-binding</keyword>
<gene>
    <name evidence="7" type="ORF">GSF08_04230</name>
</gene>
<dbReference type="NCBIfam" id="TIGR01975">
    <property type="entry name" value="isoAsp_dipep"/>
    <property type="match status" value="1"/>
</dbReference>
<dbReference type="AlphaFoldDB" id="A0A6N8U5H9"/>
<dbReference type="Proteomes" id="UP000434036">
    <property type="component" value="Unassembled WGS sequence"/>
</dbReference>
<comment type="caution">
    <text evidence="7">The sequence shown here is derived from an EMBL/GenBank/DDBJ whole genome shotgun (WGS) entry which is preliminary data.</text>
</comment>
<feature type="binding site" evidence="4">
    <location>
        <position position="274"/>
    </location>
    <ligand>
        <name>Zn(2+)</name>
        <dbReference type="ChEBI" id="CHEBI:29105"/>
        <label>1</label>
        <note>catalytic</note>
    </ligand>
</feature>
<keyword evidence="1 4" id="KW-0862">Zinc</keyword>
<comment type="similarity">
    <text evidence="1">Belongs to the peptidase M38 family.</text>
</comment>
<feature type="binding site" description="via carbamate group" evidence="4">
    <location>
        <position position="151"/>
    </location>
    <ligand>
        <name>Zn(2+)</name>
        <dbReference type="ChEBI" id="CHEBI:29105"/>
        <label>1</label>
        <note>catalytic</note>
    </ligand>
</feature>
<comment type="cofactor">
    <cofactor evidence="1 4">
        <name>Zn(2+)</name>
        <dbReference type="ChEBI" id="CHEBI:29105"/>
    </cofactor>
    <text evidence="1 4">Binds 2 Zn(2+) ions per subunit.</text>
</comment>
<dbReference type="Gene3D" id="3.20.20.140">
    <property type="entry name" value="Metal-dependent hydrolases"/>
    <property type="match status" value="1"/>
</dbReference>
<feature type="binding site" evidence="3">
    <location>
        <begin position="64"/>
        <end position="66"/>
    </location>
    <ligand>
        <name>substrate</name>
    </ligand>
</feature>
<protein>
    <recommendedName>
        <fullName evidence="1">Isoaspartyl dipeptidase</fullName>
        <ecNumber evidence="1">3.4.19.-</ecNumber>
    </recommendedName>
</protein>
<dbReference type="SUPFAM" id="SSF51556">
    <property type="entry name" value="Metallo-dependent hydrolases"/>
    <property type="match status" value="1"/>
</dbReference>
<proteinExistence type="inferred from homology"/>
<accession>A0A6N8U5H9</accession>
<dbReference type="RefSeq" id="WP_160624561.1">
    <property type="nucleotide sequence ID" value="NZ_WUUQ01000001.1"/>
</dbReference>
<evidence type="ECO:0000256" key="3">
    <source>
        <dbReference type="PIRSR" id="PIRSR001238-2"/>
    </source>
</evidence>
<evidence type="ECO:0000313" key="7">
    <source>
        <dbReference type="EMBL" id="MXQ73141.1"/>
    </source>
</evidence>
<feature type="domain" description="Amidohydrolase-related" evidence="6">
    <location>
        <begin position="256"/>
        <end position="365"/>
    </location>
</feature>
<feature type="modified residue" description="N6-carboxylysine" evidence="5">
    <location>
        <position position="151"/>
    </location>
</feature>
<evidence type="ECO:0000256" key="2">
    <source>
        <dbReference type="PIRSR" id="PIRSR001238-1"/>
    </source>
</evidence>
<reference evidence="7 8" key="1">
    <citation type="submission" date="2019-12" db="EMBL/GenBank/DDBJ databases">
        <authorList>
            <person name="Yang R."/>
        </authorList>
    </citation>
    <scope>NUCLEOTIDE SEQUENCE [LARGE SCALE GENOMIC DNA]</scope>
    <source>
        <strain evidence="7 8">DONG20-135</strain>
    </source>
</reference>
<feature type="binding site" evidence="3">
    <location>
        <position position="95"/>
    </location>
    <ligand>
        <name>substrate</name>
    </ligand>
</feature>
<feature type="binding site" evidence="4">
    <location>
        <position position="57"/>
    </location>
    <ligand>
        <name>Zn(2+)</name>
        <dbReference type="ChEBI" id="CHEBI:29105"/>
        <label>1</label>
        <note>catalytic</note>
    </ligand>
</feature>
<evidence type="ECO:0000256" key="5">
    <source>
        <dbReference type="PIRSR" id="PIRSR001238-50"/>
    </source>
</evidence>
<feature type="binding site" evidence="4">
    <location>
        <position position="190"/>
    </location>
    <ligand>
        <name>Zn(2+)</name>
        <dbReference type="ChEBI" id="CHEBI:29105"/>
        <label>2</label>
        <note>catalytic</note>
    </ligand>
</feature>
<evidence type="ECO:0000259" key="6">
    <source>
        <dbReference type="Pfam" id="PF01979"/>
    </source>
</evidence>
<evidence type="ECO:0000256" key="4">
    <source>
        <dbReference type="PIRSR" id="PIRSR001238-3"/>
    </source>
</evidence>
<dbReference type="GO" id="GO:0046872">
    <property type="term" value="F:metal ion binding"/>
    <property type="evidence" value="ECO:0007669"/>
    <property type="project" value="UniProtKB-KW"/>
</dbReference>
<dbReference type="Pfam" id="PF01979">
    <property type="entry name" value="Amidohydro_1"/>
    <property type="match status" value="2"/>
</dbReference>
<comment type="PTM">
    <text evidence="1">Carboxylation allows a single lysine to coordinate two zinc ions.</text>
</comment>
<feature type="binding site" evidence="4">
    <location>
        <position position="59"/>
    </location>
    <ligand>
        <name>Zn(2+)</name>
        <dbReference type="ChEBI" id="CHEBI:29105"/>
        <label>1</label>
        <note>catalytic</note>
    </ligand>
</feature>
<keyword evidence="1 7" id="KW-0378">Hydrolase</keyword>
<dbReference type="PIRSF" id="PIRSF001238">
    <property type="entry name" value="IadA"/>
    <property type="match status" value="1"/>
</dbReference>
<feature type="active site" description="Proton acceptor" evidence="2">
    <location>
        <position position="274"/>
    </location>
</feature>
<feature type="binding site" evidence="4">
    <location>
        <position position="219"/>
    </location>
    <ligand>
        <name>Zn(2+)</name>
        <dbReference type="ChEBI" id="CHEBI:29105"/>
        <label>2</label>
        <note>catalytic</note>
    </ligand>
</feature>
<organism evidence="7 8">
    <name type="scientific">Copranaerobaculum intestinale</name>
    <dbReference type="NCBI Taxonomy" id="2692629"/>
    <lineage>
        <taxon>Bacteria</taxon>
        <taxon>Bacillati</taxon>
        <taxon>Bacillota</taxon>
        <taxon>Erysipelotrichia</taxon>
        <taxon>Erysipelotrichales</taxon>
        <taxon>Erysipelotrichaceae</taxon>
        <taxon>Copranaerobaculum</taxon>
    </lineage>
</organism>
<dbReference type="InterPro" id="IPR006680">
    <property type="entry name" value="Amidohydro-rel"/>
</dbReference>
<dbReference type="PANTHER" id="PTHR11647">
    <property type="entry name" value="HYDRANTOINASE/DIHYDROPYRIMIDINASE FAMILY MEMBER"/>
    <property type="match status" value="1"/>
</dbReference>
<evidence type="ECO:0000256" key="1">
    <source>
        <dbReference type="PIRNR" id="PIRNR001238"/>
    </source>
</evidence>
<dbReference type="GO" id="GO:0006508">
    <property type="term" value="P:proteolysis"/>
    <property type="evidence" value="ECO:0007669"/>
    <property type="project" value="UniProtKB-KW"/>
</dbReference>
<dbReference type="InterPro" id="IPR011059">
    <property type="entry name" value="Metal-dep_hydrolase_composite"/>
</dbReference>
<dbReference type="EMBL" id="WUUQ01000001">
    <property type="protein sequence ID" value="MXQ73141.1"/>
    <property type="molecule type" value="Genomic_DNA"/>
</dbReference>
<name>A0A6N8U5H9_9FIRM</name>
<keyword evidence="1" id="KW-0645">Protease</keyword>
<feature type="binding site" description="via carbamate group" evidence="4">
    <location>
        <position position="151"/>
    </location>
    <ligand>
        <name>Zn(2+)</name>
        <dbReference type="ChEBI" id="CHEBI:29105"/>
        <label>2</label>
        <note>catalytic</note>
    </ligand>
</feature>
<dbReference type="GO" id="GO:0008798">
    <property type="term" value="F:beta-aspartyl-peptidase activity"/>
    <property type="evidence" value="ECO:0007669"/>
    <property type="project" value="InterPro"/>
</dbReference>
<feature type="binding site" evidence="3">
    <location>
        <position position="222"/>
    </location>
    <ligand>
        <name>substrate</name>
    </ligand>
</feature>
<dbReference type="SUPFAM" id="SSF51338">
    <property type="entry name" value="Composite domain of metallo-dependent hydrolases"/>
    <property type="match status" value="2"/>
</dbReference>
<keyword evidence="1" id="KW-0482">Metalloprotease</keyword>
<dbReference type="InterPro" id="IPR050378">
    <property type="entry name" value="Metallo-dep_Hydrolases_sf"/>
</dbReference>
<feature type="binding site" evidence="3">
    <location>
        <position position="278"/>
    </location>
    <ligand>
        <name>substrate</name>
    </ligand>
</feature>
<dbReference type="Gene3D" id="2.30.40.10">
    <property type="entry name" value="Urease, subunit C, domain 1"/>
    <property type="match status" value="1"/>
</dbReference>
<dbReference type="GO" id="GO:0008237">
    <property type="term" value="F:metallopeptidase activity"/>
    <property type="evidence" value="ECO:0007669"/>
    <property type="project" value="UniProtKB-KW"/>
</dbReference>
<dbReference type="InterPro" id="IPR010229">
    <property type="entry name" value="Pept_M38_dipep"/>
</dbReference>
<dbReference type="GO" id="GO:0016810">
    <property type="term" value="F:hydrolase activity, acting on carbon-nitrogen (but not peptide) bonds"/>
    <property type="evidence" value="ECO:0007669"/>
    <property type="project" value="InterPro"/>
</dbReference>
<evidence type="ECO:0000313" key="8">
    <source>
        <dbReference type="Proteomes" id="UP000434036"/>
    </source>
</evidence>
<sequence length="378" mass="41151">MILIQQVHVYAPQDLGIKDVLLAGTKIERIADHMEIAGAEIIDGRGKSLTPGFIDQHVHITGGGGEGSFHTKAPEVKLSELLKGGITTVLGLLGTDGFSRNVENLVAKAKALKEEGISAYTLTGSYTYPSVTLSGDIKKDIMFIDEMLGVKLAISDHRSSQITLAELNHIASDARVAGMLSGKPGFVTLHMGDDHAALSMVRESVNTTTIPITSFRPTHVNRNPYLYEESLGFLEMGGYIDLTCALPGDDPCAEFVKQALDRGIDTRRMTISSDGQGSYSDYDEDGNLTKIGVASVAAMLEEFQIMVRQYHFPMELALTYMTSNVAEALAIQNLKGYLKAGWDADALLFDEQLELDSVFAKGRQMMKNHEVLIKGTFE</sequence>
<dbReference type="PANTHER" id="PTHR11647:SF1">
    <property type="entry name" value="COLLAPSIN RESPONSE MEDIATOR PROTEIN"/>
    <property type="match status" value="1"/>
</dbReference>
<comment type="function">
    <text evidence="1">Catalyzes the hydrolytic cleavage of a subset of L-isoaspartyl (L-beta-aspartyl) dipeptides. Used to degrade proteins damaged by L-isoaspartyl residues formation.</text>
</comment>
<dbReference type="EC" id="3.4.19.-" evidence="1"/>
<feature type="domain" description="Amidohydrolase-related" evidence="6">
    <location>
        <begin position="49"/>
        <end position="204"/>
    </location>
</feature>
<dbReference type="InterPro" id="IPR032466">
    <property type="entry name" value="Metal_Hydrolase"/>
</dbReference>
<feature type="binding site" evidence="3">
    <location>
        <position position="158"/>
    </location>
    <ligand>
        <name>substrate</name>
    </ligand>
</feature>
<comment type="subcellular location">
    <subcellularLocation>
        <location evidence="1">Cytoplasm</location>
    </subcellularLocation>
</comment>
<comment type="PTM">
    <text evidence="5">Carbamylation allows a single lysine to coordinate two zinc ions.</text>
</comment>
<feature type="binding site" evidence="3">
    <location>
        <position position="126"/>
    </location>
    <ligand>
        <name>substrate</name>
    </ligand>
</feature>
<dbReference type="GO" id="GO:0005737">
    <property type="term" value="C:cytoplasm"/>
    <property type="evidence" value="ECO:0007669"/>
    <property type="project" value="UniProtKB-SubCell"/>
</dbReference>
<keyword evidence="8" id="KW-1185">Reference proteome</keyword>